<accession>G4RLJ4</accession>
<evidence type="ECO:0000313" key="1">
    <source>
        <dbReference type="EMBL" id="CCC82439.1"/>
    </source>
</evidence>
<dbReference type="STRING" id="768679.TTX_1818"/>
<organism evidence="1 2">
    <name type="scientific">Thermoproteus tenax (strain ATCC 35583 / DSM 2078 / JCM 9277 / NBRC 100435 / Kra 1)</name>
    <dbReference type="NCBI Taxonomy" id="768679"/>
    <lineage>
        <taxon>Archaea</taxon>
        <taxon>Thermoproteota</taxon>
        <taxon>Thermoprotei</taxon>
        <taxon>Thermoproteales</taxon>
        <taxon>Thermoproteaceae</taxon>
        <taxon>Thermoproteus</taxon>
    </lineage>
</organism>
<dbReference type="KEGG" id="ttn:TTX_1818"/>
<protein>
    <submittedName>
        <fullName evidence="1">Predicted nuclease, RNAse H fold</fullName>
    </submittedName>
</protein>
<gene>
    <name evidence="1" type="ordered locus">TTX_1818</name>
</gene>
<name>G4RLJ4_THETK</name>
<dbReference type="RefSeq" id="WP_014127693.1">
    <property type="nucleotide sequence ID" value="NC_016070.1"/>
</dbReference>
<dbReference type="InterPro" id="IPR007362">
    <property type="entry name" value="DUF429"/>
</dbReference>
<dbReference type="AlphaFoldDB" id="G4RLJ4"/>
<dbReference type="PIRSF" id="PIRSF024051">
    <property type="entry name" value="DUF429"/>
    <property type="match status" value="1"/>
</dbReference>
<proteinExistence type="predicted"/>
<reference evidence="1 2" key="1">
    <citation type="journal article" date="2011" name="PLoS ONE">
        <title>The complete genome sequence of Thermoproteus tenax: a physiologically versatile member of the Crenarchaeota.</title>
        <authorList>
            <person name="Siebers B."/>
            <person name="Zaparty M."/>
            <person name="Raddatz G."/>
            <person name="Tjaden B."/>
            <person name="Albers S.V."/>
            <person name="Bell S.D."/>
            <person name="Blombach F."/>
            <person name="Kletzin A."/>
            <person name="Kyrpides N."/>
            <person name="Lanz C."/>
            <person name="Plagens A."/>
            <person name="Rampp M."/>
            <person name="Rosinus A."/>
            <person name="von Jan M."/>
            <person name="Makarova K.S."/>
            <person name="Klenk H.P."/>
            <person name="Schuster S.C."/>
            <person name="Hensel R."/>
        </authorList>
    </citation>
    <scope>NUCLEOTIDE SEQUENCE [LARGE SCALE GENOMIC DNA]</scope>
    <source>
        <strain evidence="2">ATCC 35583 / DSM 2078 / JCM 9277 / NBRC 100435 / Kra 1</strain>
    </source>
</reference>
<keyword evidence="2" id="KW-1185">Reference proteome</keyword>
<sequence>MCARVAGVDLAVVRPSAIAVLDGCDLVAYLSAMEVEEIAAALAPYKPRIIAVDAPLSLPERGAMRDVERELRRMGYKLLPPLLGPMARLTEKGIRLAQLLGNVIEVHPTTSMRAMGLAPEYLAQRYHPPTKDHLDAVTAALTALAYLKGDYKAIGPFVLPLRPPC</sequence>
<dbReference type="PaxDb" id="768679-TTX_1818"/>
<evidence type="ECO:0000313" key="2">
    <source>
        <dbReference type="Proteomes" id="UP000002654"/>
    </source>
</evidence>
<dbReference type="PATRIC" id="fig|768679.9.peg.1843"/>
<dbReference type="HOGENOM" id="CLU_121772_0_0_2"/>
<dbReference type="GeneID" id="11262705"/>
<dbReference type="EMBL" id="FN869859">
    <property type="protein sequence ID" value="CCC82439.1"/>
    <property type="molecule type" value="Genomic_DNA"/>
</dbReference>
<dbReference type="Pfam" id="PF04250">
    <property type="entry name" value="DUF429"/>
    <property type="match status" value="1"/>
</dbReference>
<dbReference type="InterPro" id="IPR018036">
    <property type="entry name" value="DUF429_subgr"/>
</dbReference>
<dbReference type="Proteomes" id="UP000002654">
    <property type="component" value="Chromosome"/>
</dbReference>
<dbReference type="eggNOG" id="arCOG04409">
    <property type="taxonomic scope" value="Archaea"/>
</dbReference>
<dbReference type="OrthoDB" id="50338at2157"/>